<evidence type="ECO:0000256" key="5">
    <source>
        <dbReference type="ARBA" id="ARBA00022729"/>
    </source>
</evidence>
<dbReference type="OrthoDB" id="9763670at2"/>
<dbReference type="InterPro" id="IPR037066">
    <property type="entry name" value="Plug_dom_sf"/>
</dbReference>
<dbReference type="PROSITE" id="PS52016">
    <property type="entry name" value="TONB_DEPENDENT_REC_3"/>
    <property type="match status" value="1"/>
</dbReference>
<feature type="domain" description="TonB-dependent receptor-like beta-barrel" evidence="13">
    <location>
        <begin position="216"/>
        <end position="634"/>
    </location>
</feature>
<evidence type="ECO:0000256" key="9">
    <source>
        <dbReference type="ARBA" id="ARBA00023237"/>
    </source>
</evidence>
<evidence type="ECO:0000256" key="8">
    <source>
        <dbReference type="ARBA" id="ARBA00023170"/>
    </source>
</evidence>
<feature type="chain" id="PRO_5012341574" evidence="12">
    <location>
        <begin position="24"/>
        <end position="660"/>
    </location>
</feature>
<dbReference type="GO" id="GO:0009279">
    <property type="term" value="C:cell outer membrane"/>
    <property type="evidence" value="ECO:0007669"/>
    <property type="project" value="UniProtKB-SubCell"/>
</dbReference>
<dbReference type="PANTHER" id="PTHR30069">
    <property type="entry name" value="TONB-DEPENDENT OUTER MEMBRANE RECEPTOR"/>
    <property type="match status" value="1"/>
</dbReference>
<evidence type="ECO:0000256" key="2">
    <source>
        <dbReference type="ARBA" id="ARBA00022448"/>
    </source>
</evidence>
<feature type="signal peptide" evidence="12">
    <location>
        <begin position="1"/>
        <end position="23"/>
    </location>
</feature>
<evidence type="ECO:0000256" key="11">
    <source>
        <dbReference type="RuleBase" id="RU003357"/>
    </source>
</evidence>
<evidence type="ECO:0000256" key="7">
    <source>
        <dbReference type="ARBA" id="ARBA00023136"/>
    </source>
</evidence>
<reference evidence="15 16" key="1">
    <citation type="submission" date="2016-11" db="EMBL/GenBank/DDBJ databases">
        <authorList>
            <person name="Jaros S."/>
            <person name="Januszkiewicz K."/>
            <person name="Wedrychowicz H."/>
        </authorList>
    </citation>
    <scope>NUCLEOTIDE SEQUENCE [LARGE SCALE GENOMIC DNA]</scope>
    <source>
        <strain evidence="15 16">DSM 9705</strain>
    </source>
</reference>
<keyword evidence="4 10" id="KW-0812">Transmembrane</keyword>
<dbReference type="InterPro" id="IPR012910">
    <property type="entry name" value="Plug_dom"/>
</dbReference>
<evidence type="ECO:0000259" key="14">
    <source>
        <dbReference type="Pfam" id="PF07715"/>
    </source>
</evidence>
<accession>A0A1M5X126</accession>
<keyword evidence="8" id="KW-0675">Receptor</keyword>
<dbReference type="InterPro" id="IPR000531">
    <property type="entry name" value="Beta-barrel_TonB"/>
</dbReference>
<evidence type="ECO:0000256" key="10">
    <source>
        <dbReference type="PROSITE-ProRule" id="PRU01360"/>
    </source>
</evidence>
<dbReference type="STRING" id="1121409.SAMN02745124_02669"/>
<gene>
    <name evidence="15" type="ORF">SAMN02745124_02669</name>
</gene>
<keyword evidence="2 10" id="KW-0813">Transport</keyword>
<keyword evidence="9 10" id="KW-0998">Cell outer membrane</keyword>
<evidence type="ECO:0000259" key="13">
    <source>
        <dbReference type="Pfam" id="PF00593"/>
    </source>
</evidence>
<dbReference type="RefSeq" id="WP_073376801.1">
    <property type="nucleotide sequence ID" value="NZ_FQXS01000016.1"/>
</dbReference>
<name>A0A1M5X126_9BACT</name>
<comment type="similarity">
    <text evidence="10 11">Belongs to the TonB-dependent receptor family.</text>
</comment>
<sequence length="660" mass="71984">MFKHCQAALVLSVIALDASPIVAAEQAARPTMMDTVVVTESRIEEAKKEVSANITVISREDIEQSASRDLAGLLTEHGLGHIQKYPGSLASVGIRGFRTDSHGNDLQGKVLILLDGRRAGSGNATKILTENVERVEVIRGPGAVQYGSAGIGGVINVITRRGSENSMFVRSGGGSYERWEAAAGGTAVEGGFDFSGAIHYLTFGDYDIGGGDTFANTGIDGQYGISLQGGYSFSEQHRLGLIFTGFDVSEAGTPGYLSANDLDDYTDKSNYSLDTRYTGATKNGRHQWMARYFFGQDEDTWFTPVESNPDFWDTGETTVRTTDQQGVQAQVTGLFGPYSMTAGFDWVDYDVTYTYSPKEATYTNPALFLLGKGSFFDDTLIANFGLRHDWFAVEVLDPVGRDEDQTNLAPKFGLAWLVTENLKLRAQYAQGFMMPSADQLAIDTSHFGLRVVGNPDLGPEKSSTIEGGVDYSANGFSGSLSYFHTKYEDKITVAYLADGSQSWANVGDATVAGFEVELGYDIGELFDLTWEFRPYLSATLLTEYDDEETGEDLPYINDAALSAGIAASNGMGTYGRFNVAYYSSQDVDDWESGAYPAPVVSLGSVVVADIVGAYRFWQDDRYGSLTVRGEIRNLFDEEYAYVKGYPMPGINVYLGLRWDY</sequence>
<evidence type="ECO:0000256" key="12">
    <source>
        <dbReference type="SAM" id="SignalP"/>
    </source>
</evidence>
<keyword evidence="3 10" id="KW-1134">Transmembrane beta strand</keyword>
<evidence type="ECO:0000313" key="16">
    <source>
        <dbReference type="Proteomes" id="UP000184139"/>
    </source>
</evidence>
<evidence type="ECO:0000256" key="4">
    <source>
        <dbReference type="ARBA" id="ARBA00022692"/>
    </source>
</evidence>
<dbReference type="Gene3D" id="2.40.170.20">
    <property type="entry name" value="TonB-dependent receptor, beta-barrel domain"/>
    <property type="match status" value="1"/>
</dbReference>
<dbReference type="AlphaFoldDB" id="A0A1M5X126"/>
<dbReference type="SUPFAM" id="SSF56935">
    <property type="entry name" value="Porins"/>
    <property type="match status" value="1"/>
</dbReference>
<evidence type="ECO:0000256" key="3">
    <source>
        <dbReference type="ARBA" id="ARBA00022452"/>
    </source>
</evidence>
<feature type="domain" description="TonB-dependent receptor plug" evidence="14">
    <location>
        <begin position="47"/>
        <end position="154"/>
    </location>
</feature>
<dbReference type="GO" id="GO:0044718">
    <property type="term" value="P:siderophore transmembrane transport"/>
    <property type="evidence" value="ECO:0007669"/>
    <property type="project" value="TreeGrafter"/>
</dbReference>
<dbReference type="Pfam" id="PF00593">
    <property type="entry name" value="TonB_dep_Rec_b-barrel"/>
    <property type="match status" value="1"/>
</dbReference>
<dbReference type="InterPro" id="IPR039426">
    <property type="entry name" value="TonB-dep_rcpt-like"/>
</dbReference>
<dbReference type="EMBL" id="FQXS01000016">
    <property type="protein sequence ID" value="SHH93537.1"/>
    <property type="molecule type" value="Genomic_DNA"/>
</dbReference>
<proteinExistence type="inferred from homology"/>
<evidence type="ECO:0000256" key="6">
    <source>
        <dbReference type="ARBA" id="ARBA00023077"/>
    </source>
</evidence>
<dbReference type="CDD" id="cd01347">
    <property type="entry name" value="ligand_gated_channel"/>
    <property type="match status" value="1"/>
</dbReference>
<dbReference type="Gene3D" id="2.170.130.10">
    <property type="entry name" value="TonB-dependent receptor, plug domain"/>
    <property type="match status" value="1"/>
</dbReference>
<keyword evidence="6 11" id="KW-0798">TonB box</keyword>
<evidence type="ECO:0000256" key="1">
    <source>
        <dbReference type="ARBA" id="ARBA00004571"/>
    </source>
</evidence>
<dbReference type="Pfam" id="PF07715">
    <property type="entry name" value="Plug"/>
    <property type="match status" value="1"/>
</dbReference>
<keyword evidence="5 12" id="KW-0732">Signal</keyword>
<evidence type="ECO:0000313" key="15">
    <source>
        <dbReference type="EMBL" id="SHH93537.1"/>
    </source>
</evidence>
<dbReference type="Proteomes" id="UP000184139">
    <property type="component" value="Unassembled WGS sequence"/>
</dbReference>
<dbReference type="PANTHER" id="PTHR30069:SF29">
    <property type="entry name" value="HEMOGLOBIN AND HEMOGLOBIN-HAPTOGLOBIN-BINDING PROTEIN 1-RELATED"/>
    <property type="match status" value="1"/>
</dbReference>
<dbReference type="GO" id="GO:0015344">
    <property type="term" value="F:siderophore uptake transmembrane transporter activity"/>
    <property type="evidence" value="ECO:0007669"/>
    <property type="project" value="TreeGrafter"/>
</dbReference>
<keyword evidence="16" id="KW-1185">Reference proteome</keyword>
<organism evidence="15 16">
    <name type="scientific">Desulfofustis glycolicus DSM 9705</name>
    <dbReference type="NCBI Taxonomy" id="1121409"/>
    <lineage>
        <taxon>Bacteria</taxon>
        <taxon>Pseudomonadati</taxon>
        <taxon>Thermodesulfobacteriota</taxon>
        <taxon>Desulfobulbia</taxon>
        <taxon>Desulfobulbales</taxon>
        <taxon>Desulfocapsaceae</taxon>
        <taxon>Desulfofustis</taxon>
    </lineage>
</organism>
<dbReference type="InterPro" id="IPR036942">
    <property type="entry name" value="Beta-barrel_TonB_sf"/>
</dbReference>
<protein>
    <submittedName>
        <fullName evidence="15">Vitamin B12 transporter</fullName>
    </submittedName>
</protein>
<keyword evidence="7 10" id="KW-0472">Membrane</keyword>
<comment type="subcellular location">
    <subcellularLocation>
        <location evidence="1 10">Cell outer membrane</location>
        <topology evidence="1 10">Multi-pass membrane protein</topology>
    </subcellularLocation>
</comment>